<dbReference type="EMBL" id="AFAR01000075">
    <property type="protein sequence ID" value="EGF28617.1"/>
    <property type="molecule type" value="Genomic_DNA"/>
</dbReference>
<comment type="caution">
    <text evidence="2">The sequence shown here is derived from an EMBL/GenBank/DDBJ whole genome shotgun (WGS) entry which is preliminary data.</text>
</comment>
<evidence type="ECO:0000313" key="3">
    <source>
        <dbReference type="Proteomes" id="UP000006222"/>
    </source>
</evidence>
<name>F2ANU9_RHOBT</name>
<dbReference type="AlphaFoldDB" id="F2ANU9"/>
<dbReference type="PATRIC" id="fig|991778.3.peg.1442"/>
<dbReference type="RefSeq" id="WP_007325316.1">
    <property type="nucleotide sequence ID" value="NZ_AFAR01000075.1"/>
</dbReference>
<dbReference type="Proteomes" id="UP000006222">
    <property type="component" value="Unassembled WGS sequence"/>
</dbReference>
<accession>F2ANU9</accession>
<evidence type="ECO:0000256" key="1">
    <source>
        <dbReference type="SAM" id="SignalP"/>
    </source>
</evidence>
<organism evidence="2 3">
    <name type="scientific">Rhodopirellula baltica WH47</name>
    <dbReference type="NCBI Taxonomy" id="991778"/>
    <lineage>
        <taxon>Bacteria</taxon>
        <taxon>Pseudomonadati</taxon>
        <taxon>Planctomycetota</taxon>
        <taxon>Planctomycetia</taxon>
        <taxon>Pirellulales</taxon>
        <taxon>Pirellulaceae</taxon>
        <taxon>Rhodopirellula</taxon>
    </lineage>
</organism>
<protein>
    <submittedName>
        <fullName evidence="2">Uncharacterized protein</fullName>
    </submittedName>
</protein>
<evidence type="ECO:0000313" key="2">
    <source>
        <dbReference type="EMBL" id="EGF28617.1"/>
    </source>
</evidence>
<reference evidence="2 3" key="1">
    <citation type="journal article" date="2013" name="Mar. Genomics">
        <title>Expression of sulfatases in Rhodopirellula baltica and the diversity of sulfatases in the genus Rhodopirellula.</title>
        <authorList>
            <person name="Wegner C.E."/>
            <person name="Richter-Heitmann T."/>
            <person name="Klindworth A."/>
            <person name="Klockow C."/>
            <person name="Richter M."/>
            <person name="Achstetter T."/>
            <person name="Glockner F.O."/>
            <person name="Harder J."/>
        </authorList>
    </citation>
    <scope>NUCLEOTIDE SEQUENCE [LARGE SCALE GENOMIC DNA]</scope>
    <source>
        <strain evidence="2 3">WH47</strain>
    </source>
</reference>
<gene>
    <name evidence="2" type="ORF">RBWH47_01064</name>
</gene>
<sequence length="119" mass="13060">MRLKCGALLLGLMLAGMAVTTNSQVSADAADGEVLVDPGKTFANVYRLHDLPAWSKDGTFRPDLIMQTVQDQVLPKHWEARGGNATMAPYPQEGALVIRASEKMHQEIKAFLDKQRPGR</sequence>
<keyword evidence="1" id="KW-0732">Signal</keyword>
<feature type="signal peptide" evidence="1">
    <location>
        <begin position="1"/>
        <end position="23"/>
    </location>
</feature>
<proteinExistence type="predicted"/>
<feature type="chain" id="PRO_5003273653" evidence="1">
    <location>
        <begin position="24"/>
        <end position="119"/>
    </location>
</feature>